<evidence type="ECO:0000313" key="2">
    <source>
        <dbReference type="EMBL" id="KAH3741953.1"/>
    </source>
</evidence>
<evidence type="ECO:0000313" key="3">
    <source>
        <dbReference type="Proteomes" id="UP000828390"/>
    </source>
</evidence>
<dbReference type="Gene3D" id="1.10.1410.40">
    <property type="match status" value="1"/>
</dbReference>
<proteinExistence type="predicted"/>
<reference evidence="2" key="1">
    <citation type="journal article" date="2019" name="bioRxiv">
        <title>The Genome of the Zebra Mussel, Dreissena polymorpha: A Resource for Invasive Species Research.</title>
        <authorList>
            <person name="McCartney M.A."/>
            <person name="Auch B."/>
            <person name="Kono T."/>
            <person name="Mallez S."/>
            <person name="Zhang Y."/>
            <person name="Obille A."/>
            <person name="Becker A."/>
            <person name="Abrahante J.E."/>
            <person name="Garbe J."/>
            <person name="Badalamenti J.P."/>
            <person name="Herman A."/>
            <person name="Mangelson H."/>
            <person name="Liachko I."/>
            <person name="Sullivan S."/>
            <person name="Sone E.D."/>
            <person name="Koren S."/>
            <person name="Silverstein K.A.T."/>
            <person name="Beckman K.B."/>
            <person name="Gohl D.M."/>
        </authorList>
    </citation>
    <scope>NUCLEOTIDE SEQUENCE</scope>
    <source>
        <strain evidence="2">Duluth1</strain>
        <tissue evidence="2">Whole animal</tissue>
    </source>
</reference>
<dbReference type="PANTHER" id="PTHR10656:SF69">
    <property type="entry name" value="MAB-21-LIKE HHH_H2TH-LIKE DOMAIN-CONTAINING PROTEIN"/>
    <property type="match status" value="1"/>
</dbReference>
<keyword evidence="3" id="KW-1185">Reference proteome</keyword>
<evidence type="ECO:0000259" key="1">
    <source>
        <dbReference type="Pfam" id="PF03281"/>
    </source>
</evidence>
<dbReference type="EMBL" id="JAIWYP010000011">
    <property type="protein sequence ID" value="KAH3741953.1"/>
    <property type="molecule type" value="Genomic_DNA"/>
</dbReference>
<feature type="domain" description="Mab-21-like nucleotidyltransferase" evidence="1">
    <location>
        <begin position="68"/>
        <end position="145"/>
    </location>
</feature>
<dbReference type="AlphaFoldDB" id="A0A9D4I2M0"/>
<name>A0A9D4I2M0_DREPO</name>
<organism evidence="2 3">
    <name type="scientific">Dreissena polymorpha</name>
    <name type="common">Zebra mussel</name>
    <name type="synonym">Mytilus polymorpha</name>
    <dbReference type="NCBI Taxonomy" id="45954"/>
    <lineage>
        <taxon>Eukaryota</taxon>
        <taxon>Metazoa</taxon>
        <taxon>Spiralia</taxon>
        <taxon>Lophotrochozoa</taxon>
        <taxon>Mollusca</taxon>
        <taxon>Bivalvia</taxon>
        <taxon>Autobranchia</taxon>
        <taxon>Heteroconchia</taxon>
        <taxon>Euheterodonta</taxon>
        <taxon>Imparidentia</taxon>
        <taxon>Neoheterodontei</taxon>
        <taxon>Myida</taxon>
        <taxon>Dreissenoidea</taxon>
        <taxon>Dreissenidae</taxon>
        <taxon>Dreissena</taxon>
    </lineage>
</organism>
<comment type="caution">
    <text evidence="2">The sequence shown here is derived from an EMBL/GenBank/DDBJ whole genome shotgun (WGS) entry which is preliminary data.</text>
</comment>
<gene>
    <name evidence="2" type="ORF">DPMN_048683</name>
</gene>
<accession>A0A9D4I2M0</accession>
<protein>
    <recommendedName>
        <fullName evidence="1">Mab-21-like nucleotidyltransferase domain-containing protein</fullName>
    </recommendedName>
</protein>
<dbReference type="Pfam" id="PF03281">
    <property type="entry name" value="Mab-21"/>
    <property type="match status" value="1"/>
</dbReference>
<dbReference type="InterPro" id="IPR046903">
    <property type="entry name" value="Mab-21-like_nuc_Trfase"/>
</dbReference>
<dbReference type="Proteomes" id="UP000828390">
    <property type="component" value="Unassembled WGS sequence"/>
</dbReference>
<sequence>MDTRVYQGNCVLLQERPGIERYDIIVNSQCDNGYGDILLSSNLFLDELSASVTHSATVNHEPTGPSRPGTLGGVFHVDRVAALRCHCPSILQRWTARPRHWPSQVIVQKVVSLEAYLTPVGFKGSEFKHMEWRICFNTGEAELVNNLYGTQAQVYVMLKIIIKDVLRPCKKEVTSYVITNIVLWQAECNPQGSFNTRSFFSAGFMID</sequence>
<reference evidence="2" key="2">
    <citation type="submission" date="2020-11" db="EMBL/GenBank/DDBJ databases">
        <authorList>
            <person name="McCartney M.A."/>
            <person name="Auch B."/>
            <person name="Kono T."/>
            <person name="Mallez S."/>
            <person name="Becker A."/>
            <person name="Gohl D.M."/>
            <person name="Silverstein K.A.T."/>
            <person name="Koren S."/>
            <person name="Bechman K.B."/>
            <person name="Herman A."/>
            <person name="Abrahante J.E."/>
            <person name="Garbe J."/>
        </authorList>
    </citation>
    <scope>NUCLEOTIDE SEQUENCE</scope>
    <source>
        <strain evidence="2">Duluth1</strain>
        <tissue evidence="2">Whole animal</tissue>
    </source>
</reference>
<dbReference type="PANTHER" id="PTHR10656">
    <property type="entry name" value="CELL FATE DETERMINING PROTEIN MAB21-RELATED"/>
    <property type="match status" value="1"/>
</dbReference>